<protein>
    <submittedName>
        <fullName evidence="3">Uncharacterized protein</fullName>
    </submittedName>
</protein>
<feature type="transmembrane region" description="Helical" evidence="2">
    <location>
        <begin position="6"/>
        <end position="31"/>
    </location>
</feature>
<comment type="caution">
    <text evidence="3">The sequence shown here is derived from an EMBL/GenBank/DDBJ whole genome shotgun (WGS) entry which is preliminary data.</text>
</comment>
<keyword evidence="2" id="KW-0812">Transmembrane</keyword>
<keyword evidence="2" id="KW-0472">Membrane</keyword>
<organism evidence="3 4">
    <name type="scientific">Streptomyces corynorhini</name>
    <dbReference type="NCBI Taxonomy" id="2282652"/>
    <lineage>
        <taxon>Bacteria</taxon>
        <taxon>Bacillati</taxon>
        <taxon>Actinomycetota</taxon>
        <taxon>Actinomycetes</taxon>
        <taxon>Kitasatosporales</taxon>
        <taxon>Streptomycetaceae</taxon>
        <taxon>Streptomyces</taxon>
    </lineage>
</organism>
<feature type="region of interest" description="Disordered" evidence="1">
    <location>
        <begin position="39"/>
        <end position="66"/>
    </location>
</feature>
<name>A0A370BAV6_9ACTN</name>
<keyword evidence="4" id="KW-1185">Reference proteome</keyword>
<dbReference type="Proteomes" id="UP000253741">
    <property type="component" value="Unassembled WGS sequence"/>
</dbReference>
<accession>A0A370BAV6</accession>
<gene>
    <name evidence="3" type="ORF">DVH02_12730</name>
</gene>
<evidence type="ECO:0000313" key="4">
    <source>
        <dbReference type="Proteomes" id="UP000253741"/>
    </source>
</evidence>
<dbReference type="AlphaFoldDB" id="A0A370BAV6"/>
<keyword evidence="2" id="KW-1133">Transmembrane helix</keyword>
<dbReference type="EMBL" id="QQNA01000087">
    <property type="protein sequence ID" value="RDG37772.1"/>
    <property type="molecule type" value="Genomic_DNA"/>
</dbReference>
<dbReference type="InterPro" id="IPR045513">
    <property type="entry name" value="DUF6479"/>
</dbReference>
<evidence type="ECO:0000256" key="2">
    <source>
        <dbReference type="SAM" id="Phobius"/>
    </source>
</evidence>
<evidence type="ECO:0000313" key="3">
    <source>
        <dbReference type="EMBL" id="RDG37772.1"/>
    </source>
</evidence>
<proteinExistence type="predicted"/>
<dbReference type="Pfam" id="PF20087">
    <property type="entry name" value="DUF6479"/>
    <property type="match status" value="1"/>
</dbReference>
<evidence type="ECO:0000256" key="1">
    <source>
        <dbReference type="SAM" id="MobiDB-lite"/>
    </source>
</evidence>
<reference evidence="3 4" key="1">
    <citation type="submission" date="2018-07" db="EMBL/GenBank/DDBJ databases">
        <title>Streptomyces species from bats.</title>
        <authorList>
            <person name="Dunlap C."/>
        </authorList>
    </citation>
    <scope>NUCLEOTIDE SEQUENCE [LARGE SCALE GENOMIC DNA]</scope>
    <source>
        <strain evidence="3 4">AC230</strain>
    </source>
</reference>
<sequence>MYAASPGAAALLPLVFGLIVVGVLIAGFVFGRRILAREPRRPLPEEQPKRPPDRPTREDSEPPEER</sequence>